<dbReference type="Pfam" id="PF10029">
    <property type="entry name" value="DUF2271"/>
    <property type="match status" value="1"/>
</dbReference>
<gene>
    <name evidence="3" type="ORF">GCM10007205_20510</name>
</gene>
<evidence type="ECO:0000256" key="2">
    <source>
        <dbReference type="SAM" id="SignalP"/>
    </source>
</evidence>
<keyword evidence="2" id="KW-0732">Signal</keyword>
<proteinExistence type="predicted"/>
<reference evidence="3" key="1">
    <citation type="journal article" date="2014" name="Int. J. Syst. Evol. Microbiol.">
        <title>Complete genome sequence of Corynebacterium casei LMG S-19264T (=DSM 44701T), isolated from a smear-ripened cheese.</title>
        <authorList>
            <consortium name="US DOE Joint Genome Institute (JGI-PGF)"/>
            <person name="Walter F."/>
            <person name="Albersmeier A."/>
            <person name="Kalinowski J."/>
            <person name="Ruckert C."/>
        </authorList>
    </citation>
    <scope>NUCLEOTIDE SEQUENCE</scope>
    <source>
        <strain evidence="3">CCM 7086</strain>
    </source>
</reference>
<evidence type="ECO:0000256" key="1">
    <source>
        <dbReference type="SAM" id="MobiDB-lite"/>
    </source>
</evidence>
<evidence type="ECO:0000313" key="3">
    <source>
        <dbReference type="EMBL" id="GGC11289.1"/>
    </source>
</evidence>
<dbReference type="AlphaFoldDB" id="A0A8J2ULA8"/>
<dbReference type="RefSeq" id="WP_188396171.1">
    <property type="nucleotide sequence ID" value="NZ_BMCG01000004.1"/>
</dbReference>
<dbReference type="PIRSF" id="PIRSF014995">
    <property type="entry name" value="UCP014995"/>
    <property type="match status" value="1"/>
</dbReference>
<feature type="signal peptide" evidence="2">
    <location>
        <begin position="1"/>
        <end position="19"/>
    </location>
</feature>
<sequence length="170" mass="18760">MQLRYSFLLGTALTAPAVAADLNVSVEIPLLNVAAYHRPYVAFWIEDKDQKFAQNLAVWHQLKSKNNEGDKYIKDLRQWWRKSGRDLQMPLDGLSGATRAPGTHTLNFNGAKAGLDKLPAGEYQLVVEAAREAGGRELLRVPFQWPTKSAQTAQAKGDSELGSVSVTVKP</sequence>
<reference evidence="3" key="2">
    <citation type="submission" date="2020-09" db="EMBL/GenBank/DDBJ databases">
        <authorList>
            <person name="Sun Q."/>
            <person name="Sedlacek I."/>
        </authorList>
    </citation>
    <scope>NUCLEOTIDE SEQUENCE</scope>
    <source>
        <strain evidence="3">CCM 7086</strain>
    </source>
</reference>
<organism evidence="3 4">
    <name type="scientific">Oxalicibacterium flavum</name>
    <dbReference type="NCBI Taxonomy" id="179467"/>
    <lineage>
        <taxon>Bacteria</taxon>
        <taxon>Pseudomonadati</taxon>
        <taxon>Pseudomonadota</taxon>
        <taxon>Betaproteobacteria</taxon>
        <taxon>Burkholderiales</taxon>
        <taxon>Oxalobacteraceae</taxon>
        <taxon>Oxalicibacterium</taxon>
    </lineage>
</organism>
<evidence type="ECO:0008006" key="5">
    <source>
        <dbReference type="Google" id="ProtNLM"/>
    </source>
</evidence>
<feature type="chain" id="PRO_5035156156" description="DUF2271 domain-containing protein" evidence="2">
    <location>
        <begin position="20"/>
        <end position="170"/>
    </location>
</feature>
<protein>
    <recommendedName>
        <fullName evidence="5">DUF2271 domain-containing protein</fullName>
    </recommendedName>
</protein>
<dbReference type="EMBL" id="BMCG01000004">
    <property type="protein sequence ID" value="GGC11289.1"/>
    <property type="molecule type" value="Genomic_DNA"/>
</dbReference>
<accession>A0A8J2ULA8</accession>
<keyword evidence="4" id="KW-1185">Reference proteome</keyword>
<dbReference type="Proteomes" id="UP000620266">
    <property type="component" value="Unassembled WGS sequence"/>
</dbReference>
<evidence type="ECO:0000313" key="4">
    <source>
        <dbReference type="Proteomes" id="UP000620266"/>
    </source>
</evidence>
<dbReference type="InterPro" id="IPR014469">
    <property type="entry name" value="DUF2271"/>
</dbReference>
<feature type="region of interest" description="Disordered" evidence="1">
    <location>
        <begin position="150"/>
        <end position="170"/>
    </location>
</feature>
<comment type="caution">
    <text evidence="3">The sequence shown here is derived from an EMBL/GenBank/DDBJ whole genome shotgun (WGS) entry which is preliminary data.</text>
</comment>
<name>A0A8J2ULA8_9BURK</name>